<gene>
    <name evidence="8" type="ORF">PICMEDRAFT_16552</name>
</gene>
<dbReference type="InterPro" id="IPR058568">
    <property type="entry name" value="Ig_TRAPPC9_Trs120_4th"/>
</dbReference>
<dbReference type="PANTHER" id="PTHR21512">
    <property type="entry name" value="TRAFFICKING PROTEIN PARTICLE COMPLEX SUBUNIT 9"/>
    <property type="match status" value="1"/>
</dbReference>
<dbReference type="Pfam" id="PF26251">
    <property type="entry name" value="TPR_TRAPPC9-Trs120"/>
    <property type="match status" value="1"/>
</dbReference>
<evidence type="ECO:0000259" key="7">
    <source>
        <dbReference type="Pfam" id="PF26283"/>
    </source>
</evidence>
<name>A0A1E3NKN3_9ASCO</name>
<feature type="domain" description="Trs120/TRAPPC9 TPR region" evidence="4">
    <location>
        <begin position="340"/>
        <end position="553"/>
    </location>
</feature>
<evidence type="ECO:0000313" key="8">
    <source>
        <dbReference type="EMBL" id="ODQ46715.1"/>
    </source>
</evidence>
<evidence type="ECO:0000256" key="2">
    <source>
        <dbReference type="ARBA" id="ARBA00023034"/>
    </source>
</evidence>
<feature type="non-terminal residue" evidence="8">
    <location>
        <position position="1"/>
    </location>
</feature>
<feature type="domain" description="Trs120/TRAPPC9 N-terminal" evidence="3">
    <location>
        <begin position="201"/>
        <end position="276"/>
    </location>
</feature>
<dbReference type="Pfam" id="PF26280">
    <property type="entry name" value="Ig_TRAPPC9-Trs120_2nd"/>
    <property type="match status" value="1"/>
</dbReference>
<evidence type="ECO:0000259" key="4">
    <source>
        <dbReference type="Pfam" id="PF26251"/>
    </source>
</evidence>
<dbReference type="InterPro" id="IPR058567">
    <property type="entry name" value="Ig_TRAPPC9_Trs120_3rd"/>
</dbReference>
<dbReference type="InterPro" id="IPR013935">
    <property type="entry name" value="Trs120_TRAPPC9"/>
</dbReference>
<keyword evidence="9" id="KW-1185">Reference proteome</keyword>
<dbReference type="OrthoDB" id="27962at2759"/>
<dbReference type="InterPro" id="IPR058564">
    <property type="entry name" value="TPR_TRAPPC9_Trs120"/>
</dbReference>
<dbReference type="InterPro" id="IPR058565">
    <property type="entry name" value="Ig_TRAPPC9_Trs120_1st"/>
</dbReference>
<dbReference type="STRING" id="763406.A0A1E3NKN3"/>
<reference evidence="8 9" key="1">
    <citation type="journal article" date="2016" name="Proc. Natl. Acad. Sci. U.S.A.">
        <title>Comparative genomics of biotechnologically important yeasts.</title>
        <authorList>
            <person name="Riley R."/>
            <person name="Haridas S."/>
            <person name="Wolfe K.H."/>
            <person name="Lopes M.R."/>
            <person name="Hittinger C.T."/>
            <person name="Goeker M."/>
            <person name="Salamov A.A."/>
            <person name="Wisecaver J.H."/>
            <person name="Long T.M."/>
            <person name="Calvey C.H."/>
            <person name="Aerts A.L."/>
            <person name="Barry K.W."/>
            <person name="Choi C."/>
            <person name="Clum A."/>
            <person name="Coughlan A.Y."/>
            <person name="Deshpande S."/>
            <person name="Douglass A.P."/>
            <person name="Hanson S.J."/>
            <person name="Klenk H.-P."/>
            <person name="LaButti K.M."/>
            <person name="Lapidus A."/>
            <person name="Lindquist E.A."/>
            <person name="Lipzen A.M."/>
            <person name="Meier-Kolthoff J.P."/>
            <person name="Ohm R.A."/>
            <person name="Otillar R.P."/>
            <person name="Pangilinan J.L."/>
            <person name="Peng Y."/>
            <person name="Rokas A."/>
            <person name="Rosa C.A."/>
            <person name="Scheuner C."/>
            <person name="Sibirny A.A."/>
            <person name="Slot J.C."/>
            <person name="Stielow J.B."/>
            <person name="Sun H."/>
            <person name="Kurtzman C.P."/>
            <person name="Blackwell M."/>
            <person name="Grigoriev I.V."/>
            <person name="Jeffries T.W."/>
        </authorList>
    </citation>
    <scope>NUCLEOTIDE SEQUENCE [LARGE SCALE GENOMIC DNA]</scope>
    <source>
        <strain evidence="8 9">NRRL Y-2026</strain>
    </source>
</reference>
<dbReference type="PANTHER" id="PTHR21512:SF5">
    <property type="entry name" value="TRAFFICKING PROTEIN PARTICLE COMPLEX SUBUNIT 9"/>
    <property type="match status" value="1"/>
</dbReference>
<comment type="subcellular location">
    <subcellularLocation>
        <location evidence="1">Golgi apparatus</location>
    </subcellularLocation>
</comment>
<dbReference type="InterPro" id="IPR058563">
    <property type="entry name" value="Trs120_TRAPPC9_N"/>
</dbReference>
<dbReference type="RefSeq" id="XP_019017828.1">
    <property type="nucleotide sequence ID" value="XM_019161253.1"/>
</dbReference>
<dbReference type="GeneID" id="30177940"/>
<evidence type="ECO:0000259" key="3">
    <source>
        <dbReference type="Pfam" id="PF08626"/>
    </source>
</evidence>
<dbReference type="Pfam" id="PF26282">
    <property type="entry name" value="Ig_TRAPPC9-Trs120_3rd"/>
    <property type="match status" value="1"/>
</dbReference>
<dbReference type="EMBL" id="KV454003">
    <property type="protein sequence ID" value="ODQ46715.1"/>
    <property type="molecule type" value="Genomic_DNA"/>
</dbReference>
<dbReference type="Pfam" id="PF26254">
    <property type="entry name" value="Ig_TRAPPC9-Trs120_1st"/>
    <property type="match status" value="1"/>
</dbReference>
<evidence type="ECO:0000256" key="1">
    <source>
        <dbReference type="ARBA" id="ARBA00004555"/>
    </source>
</evidence>
<dbReference type="Pfam" id="PF26283">
    <property type="entry name" value="Ig_TRAPPC9-Trs120_4th"/>
    <property type="match status" value="1"/>
</dbReference>
<evidence type="ECO:0000259" key="6">
    <source>
        <dbReference type="Pfam" id="PF26282"/>
    </source>
</evidence>
<feature type="domain" description="Trs120/TRAPPC9 N-terminal" evidence="3">
    <location>
        <begin position="5"/>
        <end position="191"/>
    </location>
</feature>
<sequence>MDSVTFVSPATVRALLVPVDELSQSDFEKILETLKRVKDVRAVDLIHNPGKFNPQAYPQGHLYYNFITRDDDQESLFLHDFEPFRKTAIVIGILKWHADLTDDRIRSLKSTLKKAYPAPISQFLMIFDSPKTYSSKLSEVYTVDHDTANMETEICDITSRFLSNFSTYASAYEHTTLRSPGNLDGSIGRAKKKIASSFELNSEKVKQMSAKGRKLKLSANFYLMAGNLKSALSDLCEAIFNLKLANDLLWLASALDALAVCIFLLSSIGAPYQLPSFIESLLLKAKDIDSIFLSPNSSPRASLQLNGLGHDSSSTLNLPVVPLETVEKTIFNCGRLSSAFYEQAKLAHTDYVPQIAVSESLLRYASLLVSIDAKGSFDLDLIHEILFSSSTNTNRKTSKNFDLEHFNSLCSHVLDSGFRHLSLTQQSQIFFTLISLYSKTNMQMKKCLMIKNFLDRIIESKHVISINRFEYKELNAMLNQYCENYGIKVKNSAYVGFTNHLQKKLLFQLLSFCTKIKHYEGYTYYGSILLKHFRQILTEKEQMDVHQKIGEFCSLTGATPDYWDQNLFLDFEFDTAADNIVEGEETGAHIILRNAFAFEVEVRELSLYTENNFPLKLVTMDTKKYTEPITEFPSIFLKPLSEISISLAIIPEQHGKVAIKGIIASIDICKKQTFVSKTHIPKSFPPKLNKLSDKNQTDLVRTWEISVVYKQPLLKLMDVKLSDKWLMLLDGERKQFKVVLKNASNTEINHLISKFKDSTTDRLNAELNNKALQPNEVYEIEYQLLMMKPFKILNKNELAQIKGNESFHLEVEIRGKLGVNEANLVLEYSHQKDTASEFKRSLTIPVNLTVYPSVELAGCDIISLTSNTKISEWNEDPCWEYLRQMKEQNYKLSHFCLLALDFVNMWSEEMEICIECNPQNDKEGEINGSMNSVGKTVEGKFSVTSQLQSRKNIRMFIPLLRMDFDEEYLNQRIPSLRNKQFVVDKKTPQAEQEFIKHAFWYKEEILKRVSATWKVSSTSSSSSSIHAGKTGTIDLRSFRFSSKMIEVLEVEKIGILLTLLDQENQPVDLNNANLNRFYTVRLQLTNRNKHLIFGIIRHIPVCKDPPYTFEKKILINGVLQYSVETPLKPGESRTYDLGIVFLEKGECEWGALFDEVEGWEEGDINIKKQHLQREQLKVKIH</sequence>
<feature type="domain" description="Trs120/TRAPPC9 third Ig-like" evidence="6">
    <location>
        <begin position="854"/>
        <end position="1048"/>
    </location>
</feature>
<protein>
    <submittedName>
        <fullName evidence="8">Uncharacterized protein</fullName>
    </submittedName>
</protein>
<evidence type="ECO:0000313" key="9">
    <source>
        <dbReference type="Proteomes" id="UP000094455"/>
    </source>
</evidence>
<dbReference type="AlphaFoldDB" id="A0A1E3NKN3"/>
<keyword evidence="2" id="KW-0333">Golgi apparatus</keyword>
<feature type="domain" description="Trs120/TRAPPC9 fourth Ig-like" evidence="7">
    <location>
        <begin position="1068"/>
        <end position="1164"/>
    </location>
</feature>
<feature type="domain" description="Trs120/TRAPPC9 first Ig-like" evidence="5">
    <location>
        <begin position="577"/>
        <end position="676"/>
    </location>
</feature>
<dbReference type="Proteomes" id="UP000094455">
    <property type="component" value="Unassembled WGS sequence"/>
</dbReference>
<evidence type="ECO:0000259" key="5">
    <source>
        <dbReference type="Pfam" id="PF26254"/>
    </source>
</evidence>
<dbReference type="GO" id="GO:0005802">
    <property type="term" value="C:trans-Golgi network"/>
    <property type="evidence" value="ECO:0007669"/>
    <property type="project" value="TreeGrafter"/>
</dbReference>
<dbReference type="Pfam" id="PF08626">
    <property type="entry name" value="TRAPPC9-Trs120"/>
    <property type="match status" value="2"/>
</dbReference>
<proteinExistence type="predicted"/>
<organism evidence="8 9">
    <name type="scientific">Pichia membranifaciens NRRL Y-2026</name>
    <dbReference type="NCBI Taxonomy" id="763406"/>
    <lineage>
        <taxon>Eukaryota</taxon>
        <taxon>Fungi</taxon>
        <taxon>Dikarya</taxon>
        <taxon>Ascomycota</taxon>
        <taxon>Saccharomycotina</taxon>
        <taxon>Pichiomycetes</taxon>
        <taxon>Pichiales</taxon>
        <taxon>Pichiaceae</taxon>
        <taxon>Pichia</taxon>
    </lineage>
</organism>
<accession>A0A1E3NKN3</accession>